<evidence type="ECO:0000256" key="3">
    <source>
        <dbReference type="ARBA" id="ARBA00022679"/>
    </source>
</evidence>
<dbReference type="SUPFAM" id="SSF53335">
    <property type="entry name" value="S-adenosyl-L-methionine-dependent methyltransferases"/>
    <property type="match status" value="1"/>
</dbReference>
<feature type="binding site" evidence="7">
    <location>
        <begin position="33"/>
        <end position="34"/>
    </location>
    <ligand>
        <name>S-adenosyl-L-methionine</name>
        <dbReference type="ChEBI" id="CHEBI:59789"/>
    </ligand>
</feature>
<feature type="binding site" evidence="7">
    <location>
        <begin position="125"/>
        <end position="126"/>
    </location>
    <ligand>
        <name>S-adenosyl-L-methionine</name>
        <dbReference type="ChEBI" id="CHEBI:59789"/>
    </ligand>
</feature>
<keyword evidence="4" id="KW-0949">S-adenosyl-L-methionine</keyword>
<feature type="binding site" evidence="7">
    <location>
        <begin position="94"/>
        <end position="99"/>
    </location>
    <ligand>
        <name>S-adenosyl-L-methionine</name>
        <dbReference type="ChEBI" id="CHEBI:59789"/>
    </ligand>
</feature>
<evidence type="ECO:0000256" key="5">
    <source>
        <dbReference type="ARBA" id="ARBA00023098"/>
    </source>
</evidence>
<dbReference type="RefSeq" id="WP_046254853.1">
    <property type="nucleotide sequence ID" value="NZ_CP010946.1"/>
</dbReference>
<reference evidence="8 9" key="1">
    <citation type="submission" date="2016-10" db="EMBL/GenBank/DDBJ databases">
        <title>Evaluation of Human, Veterinary and Environmental Mycobacterium chelonae Isolates by Core Genome Phylogenomic Analysis, Targeted Gene Comparison, and Anti-microbial Susceptibility Patterns: A Tale of Mistaken Identities.</title>
        <authorList>
            <person name="Fogelson S.B."/>
            <person name="Camus A.C."/>
            <person name="Lorenz W."/>
            <person name="Vasireddy R."/>
            <person name="Vasireddy S."/>
            <person name="Smith T."/>
            <person name="Brown-Elliott B.A."/>
            <person name="Wallace R.J.Jr."/>
            <person name="Hasan N.A."/>
            <person name="Reischl U."/>
            <person name="Sanchez S."/>
        </authorList>
    </citation>
    <scope>NUCLEOTIDE SEQUENCE [LARGE SCALE GENOMIC DNA]</scope>
    <source>
        <strain evidence="8 9">15515</strain>
    </source>
</reference>
<dbReference type="EMBL" id="MLIQ01000013">
    <property type="protein sequence ID" value="OHU57728.1"/>
    <property type="molecule type" value="Genomic_DNA"/>
</dbReference>
<dbReference type="InterPro" id="IPR029063">
    <property type="entry name" value="SAM-dependent_MTases_sf"/>
</dbReference>
<dbReference type="InterPro" id="IPR047672">
    <property type="entry name" value="CMAS_actinobact"/>
</dbReference>
<dbReference type="FunFam" id="3.40.50.150:FF:000115">
    <property type="entry name" value="Cyclopropane mycolic acid synthase 1"/>
    <property type="match status" value="1"/>
</dbReference>
<evidence type="ECO:0000256" key="1">
    <source>
        <dbReference type="ARBA" id="ARBA00010815"/>
    </source>
</evidence>
<feature type="binding site" evidence="7">
    <location>
        <begin position="68"/>
        <end position="76"/>
    </location>
    <ligand>
        <name>S-adenosyl-L-methionine</name>
        <dbReference type="ChEBI" id="CHEBI:59789"/>
    </ligand>
</feature>
<keyword evidence="3 8" id="KW-0808">Transferase</keyword>
<evidence type="ECO:0000313" key="8">
    <source>
        <dbReference type="EMBL" id="OHU57728.1"/>
    </source>
</evidence>
<name>A0A0E3TSZ7_MYCCH</name>
<comment type="caution">
    <text evidence="8">The sequence shown here is derived from an EMBL/GenBank/DDBJ whole genome shotgun (WGS) entry which is preliminary data.</text>
</comment>
<dbReference type="Pfam" id="PF02353">
    <property type="entry name" value="CMAS"/>
    <property type="match status" value="1"/>
</dbReference>
<dbReference type="GeneID" id="31681662"/>
<dbReference type="PIRSF" id="PIRSF003085">
    <property type="entry name" value="CMAS"/>
    <property type="match status" value="1"/>
</dbReference>
<dbReference type="CDD" id="cd02440">
    <property type="entry name" value="AdoMet_MTases"/>
    <property type="match status" value="1"/>
</dbReference>
<dbReference type="PATRIC" id="fig|1774.35.peg.4088"/>
<dbReference type="HOGENOM" id="CLU_026434_3_0_11"/>
<protein>
    <submittedName>
        <fullName evidence="8">SAM-dependent methyltransferase</fullName>
    </submittedName>
</protein>
<organism evidence="8 9">
    <name type="scientific">Mycobacteroides chelonae</name>
    <name type="common">Mycobacterium chelonae</name>
    <dbReference type="NCBI Taxonomy" id="1774"/>
    <lineage>
        <taxon>Bacteria</taxon>
        <taxon>Bacillati</taxon>
        <taxon>Actinomycetota</taxon>
        <taxon>Actinomycetes</taxon>
        <taxon>Mycobacteriales</taxon>
        <taxon>Mycobacteriaceae</taxon>
        <taxon>Mycobacteroides</taxon>
    </lineage>
</organism>
<dbReference type="GO" id="GO:0008610">
    <property type="term" value="P:lipid biosynthetic process"/>
    <property type="evidence" value="ECO:0007669"/>
    <property type="project" value="InterPro"/>
</dbReference>
<feature type="active site" evidence="6">
    <location>
        <position position="271"/>
    </location>
</feature>
<gene>
    <name evidence="8" type="ORF">BKG82_08610</name>
</gene>
<dbReference type="Proteomes" id="UP000180043">
    <property type="component" value="Unassembled WGS sequence"/>
</dbReference>
<evidence type="ECO:0000256" key="6">
    <source>
        <dbReference type="PIRSR" id="PIRSR003085-1"/>
    </source>
</evidence>
<evidence type="ECO:0000313" key="9">
    <source>
        <dbReference type="Proteomes" id="UP000180043"/>
    </source>
</evidence>
<dbReference type="OrthoDB" id="9782855at2"/>
<dbReference type="AlphaFoldDB" id="A0A0E3TSZ7"/>
<sequence>MSDLKPYYEESQSIYDISDEFYGLFLDEETMGYTCAYFERDDLTLAEAQLAKFDLALGKLNLEPGMTLLDIGCGWGACLERAMRKFDVNVVGITLSKNQSEYSRTRLAKVAAETGRTAEIRMQGWEEFNDKVDRIVTIGAFEAFKQERYPIFFERAYDILPNDGRMLLHTILAHTQKFFRENGIPLTISDLKFMKFIGEEIFPGGQLPAVEDIEKLAADSGFNLERVHLLQPHYAKTLDIWAQNLEQRREEAIRIQSQEVYDRFMRYLTGCADFFRRGITNVGQFTLVK</sequence>
<dbReference type="PANTHER" id="PTHR43667:SF1">
    <property type="entry name" value="CYCLOPROPANE-FATTY-ACYL-PHOSPHOLIPID SYNTHASE"/>
    <property type="match status" value="1"/>
</dbReference>
<evidence type="ECO:0000256" key="7">
    <source>
        <dbReference type="PIRSR" id="PIRSR003085-2"/>
    </source>
</evidence>
<keyword evidence="5" id="KW-0443">Lipid metabolism</keyword>
<proteinExistence type="inferred from homology"/>
<keyword evidence="2 8" id="KW-0489">Methyltransferase</keyword>
<evidence type="ECO:0000256" key="4">
    <source>
        <dbReference type="ARBA" id="ARBA00022691"/>
    </source>
</evidence>
<dbReference type="Gene3D" id="3.40.50.150">
    <property type="entry name" value="Vaccinia Virus protein VP39"/>
    <property type="match status" value="1"/>
</dbReference>
<dbReference type="InterPro" id="IPR003333">
    <property type="entry name" value="CMAS"/>
</dbReference>
<dbReference type="NCBIfam" id="NF040660">
    <property type="entry name" value="mycolic_MTase"/>
    <property type="match status" value="1"/>
</dbReference>
<dbReference type="GO" id="GO:0008168">
    <property type="term" value="F:methyltransferase activity"/>
    <property type="evidence" value="ECO:0007669"/>
    <property type="project" value="UniProtKB-KW"/>
</dbReference>
<comment type="similarity">
    <text evidence="1">Belongs to the CFA/CMAS family.</text>
</comment>
<accession>A0A0E3TSZ7</accession>
<dbReference type="PANTHER" id="PTHR43667">
    <property type="entry name" value="CYCLOPROPANE-FATTY-ACYL-PHOSPHOLIPID SYNTHASE"/>
    <property type="match status" value="1"/>
</dbReference>
<dbReference type="GO" id="GO:0032259">
    <property type="term" value="P:methylation"/>
    <property type="evidence" value="ECO:0007669"/>
    <property type="project" value="UniProtKB-KW"/>
</dbReference>
<dbReference type="InterPro" id="IPR050723">
    <property type="entry name" value="CFA/CMAS"/>
</dbReference>
<evidence type="ECO:0000256" key="2">
    <source>
        <dbReference type="ARBA" id="ARBA00022603"/>
    </source>
</evidence>